<proteinExistence type="predicted"/>
<dbReference type="Proteomes" id="UP000887458">
    <property type="component" value="Unassembled WGS sequence"/>
</dbReference>
<evidence type="ECO:0000313" key="2">
    <source>
        <dbReference type="Proteomes" id="UP000887458"/>
    </source>
</evidence>
<protein>
    <submittedName>
        <fullName evidence="1">Uncharacterized protein</fullName>
    </submittedName>
</protein>
<comment type="caution">
    <text evidence="1">The sequence shown here is derived from an EMBL/GenBank/DDBJ whole genome shotgun (WGS) entry which is preliminary data.</text>
</comment>
<reference evidence="1 2" key="1">
    <citation type="journal article" date="2018" name="J. Allergy Clin. Immunol.">
        <title>High-quality assembly of Dermatophagoides pteronyssinus genome and transcriptome reveals a wide range of novel allergens.</title>
        <authorList>
            <person name="Liu X.Y."/>
            <person name="Yang K.Y."/>
            <person name="Wang M.Q."/>
            <person name="Kwok J.S."/>
            <person name="Zeng X."/>
            <person name="Yang Z."/>
            <person name="Xiao X.J."/>
            <person name="Lau C.P."/>
            <person name="Li Y."/>
            <person name="Huang Z.M."/>
            <person name="Ba J.G."/>
            <person name="Yim A.K."/>
            <person name="Ouyang C.Y."/>
            <person name="Ngai S.M."/>
            <person name="Chan T.F."/>
            <person name="Leung E.L."/>
            <person name="Liu L."/>
            <person name="Liu Z.G."/>
            <person name="Tsui S.K."/>
        </authorList>
    </citation>
    <scope>NUCLEOTIDE SEQUENCE [LARGE SCALE GENOMIC DNA]</scope>
    <source>
        <strain evidence="1">Derp</strain>
    </source>
</reference>
<accession>A0ABQ8JG48</accession>
<evidence type="ECO:0000313" key="1">
    <source>
        <dbReference type="EMBL" id="KAH9421568.1"/>
    </source>
</evidence>
<dbReference type="EMBL" id="NJHN03000039">
    <property type="protein sequence ID" value="KAH9421568.1"/>
    <property type="molecule type" value="Genomic_DNA"/>
</dbReference>
<gene>
    <name evidence="1" type="ORF">DERP_008969</name>
</gene>
<reference evidence="1 2" key="2">
    <citation type="journal article" date="2022" name="Mol. Biol. Evol.">
        <title>Comparative Genomics Reveals Insights into the Divergent Evolution of Astigmatic Mites and Household Pest Adaptations.</title>
        <authorList>
            <person name="Xiong Q."/>
            <person name="Wan A.T."/>
            <person name="Liu X."/>
            <person name="Fung C.S."/>
            <person name="Xiao X."/>
            <person name="Malainual N."/>
            <person name="Hou J."/>
            <person name="Wang L."/>
            <person name="Wang M."/>
            <person name="Yang K.Y."/>
            <person name="Cui Y."/>
            <person name="Leung E.L."/>
            <person name="Nong W."/>
            <person name="Shin S.K."/>
            <person name="Au S.W."/>
            <person name="Jeong K.Y."/>
            <person name="Chew F.T."/>
            <person name="Hui J.H."/>
            <person name="Leung T.F."/>
            <person name="Tungtrongchitr A."/>
            <person name="Zhong N."/>
            <person name="Liu Z."/>
            <person name="Tsui S.K."/>
        </authorList>
    </citation>
    <scope>NUCLEOTIDE SEQUENCE [LARGE SCALE GENOMIC DNA]</scope>
    <source>
        <strain evidence="1">Derp</strain>
    </source>
</reference>
<keyword evidence="2" id="KW-1185">Reference proteome</keyword>
<organism evidence="1 2">
    <name type="scientific">Dermatophagoides pteronyssinus</name>
    <name type="common">European house dust mite</name>
    <dbReference type="NCBI Taxonomy" id="6956"/>
    <lineage>
        <taxon>Eukaryota</taxon>
        <taxon>Metazoa</taxon>
        <taxon>Ecdysozoa</taxon>
        <taxon>Arthropoda</taxon>
        <taxon>Chelicerata</taxon>
        <taxon>Arachnida</taxon>
        <taxon>Acari</taxon>
        <taxon>Acariformes</taxon>
        <taxon>Sarcoptiformes</taxon>
        <taxon>Astigmata</taxon>
        <taxon>Psoroptidia</taxon>
        <taxon>Analgoidea</taxon>
        <taxon>Pyroglyphidae</taxon>
        <taxon>Dermatophagoidinae</taxon>
        <taxon>Dermatophagoides</taxon>
    </lineage>
</organism>
<sequence>MEKSRLFRSCSRSKCSINSVIVRYSCIHSGQSKPSFCNEPSPNEYCRNCCSIIVFEVFDCNDNLDCIMKNDYHHYQQMDPMMDHNHQFQILIHSFLKIIHLIMSKKQSKIFYLKVPNATPEQTTLDDAPINVPLPPRQAPNAIVNGILSMNDDDKADIQINTNIATINLEFSGTELMKSCVNCPIHQRNFNSANASITTNNAAKKINVDHSTLPIIDSSSCLSDTTNNNIAPNIAIHPKLKSNSGIDCIKNKPITIDITITDFINNGQSRILYLTLVRPPLRLNK</sequence>
<name>A0ABQ8JG48_DERPT</name>